<gene>
    <name evidence="1" type="ORF">JBS370_LOCUS39827</name>
</gene>
<evidence type="ECO:0000313" key="1">
    <source>
        <dbReference type="EMBL" id="CAF4283397.1"/>
    </source>
</evidence>
<feature type="non-terminal residue" evidence="1">
    <location>
        <position position="1"/>
    </location>
</feature>
<sequence>MNFFRRKYSFEEVDFDDADQDENTVYRGIALPVDIRQVIELCDGCNLNYDTWCDLIRSRSRANTNSNFMRPRTATNESTGSSEFSALTKSSFLPLLCSDVSPSSLSIISLNINICMMCRNPTNETSHDILTITEQKDFAQIKSLSSRLMVNIHSDQIEKQLL</sequence>
<protein>
    <submittedName>
        <fullName evidence="1">Uncharacterized protein</fullName>
    </submittedName>
</protein>
<proteinExistence type="predicted"/>
<name>A0A820GV31_9BILA</name>
<reference evidence="1" key="1">
    <citation type="submission" date="2021-02" db="EMBL/GenBank/DDBJ databases">
        <authorList>
            <person name="Nowell W R."/>
        </authorList>
    </citation>
    <scope>NUCLEOTIDE SEQUENCE</scope>
</reference>
<evidence type="ECO:0000313" key="2">
    <source>
        <dbReference type="Proteomes" id="UP000663836"/>
    </source>
</evidence>
<organism evidence="1 2">
    <name type="scientific">Rotaria sordida</name>
    <dbReference type="NCBI Taxonomy" id="392033"/>
    <lineage>
        <taxon>Eukaryota</taxon>
        <taxon>Metazoa</taxon>
        <taxon>Spiralia</taxon>
        <taxon>Gnathifera</taxon>
        <taxon>Rotifera</taxon>
        <taxon>Eurotatoria</taxon>
        <taxon>Bdelloidea</taxon>
        <taxon>Philodinida</taxon>
        <taxon>Philodinidae</taxon>
        <taxon>Rotaria</taxon>
    </lineage>
</organism>
<accession>A0A820GV31</accession>
<dbReference type="Proteomes" id="UP000663836">
    <property type="component" value="Unassembled WGS sequence"/>
</dbReference>
<dbReference type="AlphaFoldDB" id="A0A820GV31"/>
<comment type="caution">
    <text evidence="1">The sequence shown here is derived from an EMBL/GenBank/DDBJ whole genome shotgun (WGS) entry which is preliminary data.</text>
</comment>
<dbReference type="EMBL" id="CAJOBD010030716">
    <property type="protein sequence ID" value="CAF4283397.1"/>
    <property type="molecule type" value="Genomic_DNA"/>
</dbReference>